<evidence type="ECO:0000259" key="4">
    <source>
        <dbReference type="Pfam" id="PF00294"/>
    </source>
</evidence>
<dbReference type="InterPro" id="IPR052700">
    <property type="entry name" value="Carb_kinase_PfkB-like"/>
</dbReference>
<dbReference type="GO" id="GO:0016301">
    <property type="term" value="F:kinase activity"/>
    <property type="evidence" value="ECO:0007669"/>
    <property type="project" value="UniProtKB-KW"/>
</dbReference>
<dbReference type="SUPFAM" id="SSF53613">
    <property type="entry name" value="Ribokinase-like"/>
    <property type="match status" value="1"/>
</dbReference>
<protein>
    <submittedName>
        <fullName evidence="5">Adenosine kinase</fullName>
    </submittedName>
</protein>
<organism evidence="5 6">
    <name type="scientific">Acinetobacter wuhouensis</name>
    <dbReference type="NCBI Taxonomy" id="1879050"/>
    <lineage>
        <taxon>Bacteria</taxon>
        <taxon>Pseudomonadati</taxon>
        <taxon>Pseudomonadota</taxon>
        <taxon>Gammaproteobacteria</taxon>
        <taxon>Moraxellales</taxon>
        <taxon>Moraxellaceae</taxon>
        <taxon>Acinetobacter</taxon>
    </lineage>
</organism>
<dbReference type="InterPro" id="IPR002139">
    <property type="entry name" value="Ribo/fructo_kinase"/>
</dbReference>
<dbReference type="AlphaFoldDB" id="A0A3G2T3B1"/>
<evidence type="ECO:0000313" key="5">
    <source>
        <dbReference type="EMBL" id="AYO54571.1"/>
    </source>
</evidence>
<evidence type="ECO:0000256" key="2">
    <source>
        <dbReference type="ARBA" id="ARBA00022679"/>
    </source>
</evidence>
<reference evidence="5 6" key="1">
    <citation type="submission" date="2018-10" db="EMBL/GenBank/DDBJ databases">
        <title>The complete genome of Acinetobacter wuhouensis strain WCHAW010062.</title>
        <authorList>
            <person name="Hu Y."/>
            <person name="Long H."/>
            <person name="Feng Y."/>
            <person name="Zong Z."/>
        </authorList>
    </citation>
    <scope>NUCLEOTIDE SEQUENCE [LARGE SCALE GENOMIC DNA]</scope>
    <source>
        <strain evidence="5 6">WCHAW010062</strain>
    </source>
</reference>
<dbReference type="PROSITE" id="PS00583">
    <property type="entry name" value="PFKB_KINASES_1"/>
    <property type="match status" value="1"/>
</dbReference>
<dbReference type="InterPro" id="IPR029056">
    <property type="entry name" value="Ribokinase-like"/>
</dbReference>
<comment type="similarity">
    <text evidence="1">Belongs to the carbohydrate kinase PfkB family.</text>
</comment>
<dbReference type="PANTHER" id="PTHR43320">
    <property type="entry name" value="SUGAR KINASE"/>
    <property type="match status" value="1"/>
</dbReference>
<dbReference type="Gene3D" id="3.40.1190.20">
    <property type="match status" value="1"/>
</dbReference>
<accession>A0A3G2T3B1</accession>
<evidence type="ECO:0000256" key="1">
    <source>
        <dbReference type="ARBA" id="ARBA00010688"/>
    </source>
</evidence>
<sequence length="334" mass="36012">MATVDLFAIGNALIDQEFKVSDDFLAEQNLQKGTMQLTDGETQVKLYNNLQASQNYKGQASGGSAANTAVAFGALGASAFYACRVGNDELGKIYLDGLNEAGIQTSAKSISDGVTGTCMVLVSEDSERTMHTYLGITAELSDVQMDFEPLKTAKWLYIEGYLSTSDSARLAVKKARQIAREHNVKIALTLSDPAMVQYARQGLNELLDDGVDLIFCNEQEAMMYTETDSVEAALEKLKQLSNEVVITLSEKGALVSNQNNHFHVQGRKVVAVDANGAGDAFAGAFLYALNNGENLQTAAQLAILISSEVVSQFGPRLDVADYANLLETFKKECA</sequence>
<gene>
    <name evidence="5" type="ORF">CDG68_13360</name>
</gene>
<dbReference type="PANTHER" id="PTHR43320:SF3">
    <property type="entry name" value="CARBOHYDRATE KINASE PFKB DOMAIN-CONTAINING PROTEIN"/>
    <property type="match status" value="1"/>
</dbReference>
<name>A0A3G2T3B1_9GAMM</name>
<keyword evidence="3 5" id="KW-0418">Kinase</keyword>
<dbReference type="Proteomes" id="UP000279962">
    <property type="component" value="Chromosome"/>
</dbReference>
<dbReference type="EMBL" id="CP033133">
    <property type="protein sequence ID" value="AYO54571.1"/>
    <property type="molecule type" value="Genomic_DNA"/>
</dbReference>
<evidence type="ECO:0000256" key="3">
    <source>
        <dbReference type="ARBA" id="ARBA00022777"/>
    </source>
</evidence>
<feature type="domain" description="Carbohydrate kinase PfkB" evidence="4">
    <location>
        <begin position="47"/>
        <end position="317"/>
    </location>
</feature>
<evidence type="ECO:0000313" key="6">
    <source>
        <dbReference type="Proteomes" id="UP000279962"/>
    </source>
</evidence>
<dbReference type="PRINTS" id="PR00990">
    <property type="entry name" value="RIBOKINASE"/>
</dbReference>
<keyword evidence="2" id="KW-0808">Transferase</keyword>
<dbReference type="InterPro" id="IPR011611">
    <property type="entry name" value="PfkB_dom"/>
</dbReference>
<dbReference type="InterPro" id="IPR002173">
    <property type="entry name" value="Carboh/pur_kinase_PfkB_CS"/>
</dbReference>
<dbReference type="Pfam" id="PF00294">
    <property type="entry name" value="PfkB"/>
    <property type="match status" value="1"/>
</dbReference>
<dbReference type="CDD" id="cd01168">
    <property type="entry name" value="adenosine_kinase"/>
    <property type="match status" value="1"/>
</dbReference>
<proteinExistence type="inferred from homology"/>
<dbReference type="RefSeq" id="WP_087551767.1">
    <property type="nucleotide sequence ID" value="NZ_CP033133.1"/>
</dbReference>